<dbReference type="PANTHER" id="PTHR34376">
    <property type="entry name" value="SERINE PROTEASE INHIBITOR, KAZAL-TYPE FAMILY PROTEIN"/>
    <property type="match status" value="1"/>
</dbReference>
<dbReference type="Proteomes" id="UP001396334">
    <property type="component" value="Unassembled WGS sequence"/>
</dbReference>
<keyword evidence="1" id="KW-0472">Membrane</keyword>
<protein>
    <submittedName>
        <fullName evidence="3">Uncharacterized protein</fullName>
    </submittedName>
</protein>
<feature type="transmembrane region" description="Helical" evidence="1">
    <location>
        <begin position="125"/>
        <end position="145"/>
    </location>
</feature>
<keyword evidence="2" id="KW-0732">Signal</keyword>
<sequence length="146" mass="15238">MVTLFSIQFHDSALSLLLLLPLLVVPFSPSSPSSSSSSSFAVGSKRNFTAILLPSDAADACGVSSPARRYSCPVNCFRTDPVCGDDGVTYWCGCADAHCSGARVAKIGFCNVGNNGGTGSFPGQALLLLHIVWLIVLGFSVFFGLI</sequence>
<dbReference type="PANTHER" id="PTHR34376:SF2">
    <property type="entry name" value="SERINE PROTEASE INHIBITOR, KAZAL-TYPE FAMILY PROTEIN"/>
    <property type="match status" value="1"/>
</dbReference>
<keyword evidence="1" id="KW-1133">Transmembrane helix</keyword>
<organism evidence="3 4">
    <name type="scientific">Hibiscus sabdariffa</name>
    <name type="common">roselle</name>
    <dbReference type="NCBI Taxonomy" id="183260"/>
    <lineage>
        <taxon>Eukaryota</taxon>
        <taxon>Viridiplantae</taxon>
        <taxon>Streptophyta</taxon>
        <taxon>Embryophyta</taxon>
        <taxon>Tracheophyta</taxon>
        <taxon>Spermatophyta</taxon>
        <taxon>Magnoliopsida</taxon>
        <taxon>eudicotyledons</taxon>
        <taxon>Gunneridae</taxon>
        <taxon>Pentapetalae</taxon>
        <taxon>rosids</taxon>
        <taxon>malvids</taxon>
        <taxon>Malvales</taxon>
        <taxon>Malvaceae</taxon>
        <taxon>Malvoideae</taxon>
        <taxon>Hibiscus</taxon>
    </lineage>
</organism>
<evidence type="ECO:0000313" key="3">
    <source>
        <dbReference type="EMBL" id="KAK9036622.1"/>
    </source>
</evidence>
<keyword evidence="4" id="KW-1185">Reference proteome</keyword>
<evidence type="ECO:0000256" key="2">
    <source>
        <dbReference type="SAM" id="SignalP"/>
    </source>
</evidence>
<evidence type="ECO:0000313" key="4">
    <source>
        <dbReference type="Proteomes" id="UP001396334"/>
    </source>
</evidence>
<name>A0ABR2THC4_9ROSI</name>
<feature type="signal peptide" evidence="2">
    <location>
        <begin position="1"/>
        <end position="32"/>
    </location>
</feature>
<feature type="chain" id="PRO_5045168651" evidence="2">
    <location>
        <begin position="33"/>
        <end position="146"/>
    </location>
</feature>
<comment type="caution">
    <text evidence="3">The sequence shown here is derived from an EMBL/GenBank/DDBJ whole genome shotgun (WGS) entry which is preliminary data.</text>
</comment>
<evidence type="ECO:0000256" key="1">
    <source>
        <dbReference type="SAM" id="Phobius"/>
    </source>
</evidence>
<reference evidence="3 4" key="1">
    <citation type="journal article" date="2024" name="G3 (Bethesda)">
        <title>Genome assembly of Hibiscus sabdariffa L. provides insights into metabolisms of medicinal natural products.</title>
        <authorList>
            <person name="Kim T."/>
        </authorList>
    </citation>
    <scope>NUCLEOTIDE SEQUENCE [LARGE SCALE GENOMIC DNA]</scope>
    <source>
        <strain evidence="3">TK-2024</strain>
        <tissue evidence="3">Old leaves</tissue>
    </source>
</reference>
<dbReference type="EMBL" id="JBBPBN010000006">
    <property type="protein sequence ID" value="KAK9036622.1"/>
    <property type="molecule type" value="Genomic_DNA"/>
</dbReference>
<accession>A0ABR2THC4</accession>
<proteinExistence type="predicted"/>
<gene>
    <name evidence="3" type="ORF">V6N11_078616</name>
</gene>
<keyword evidence="1" id="KW-0812">Transmembrane</keyword>